<dbReference type="InterPro" id="IPR022496">
    <property type="entry name" value="T6A_TsaB"/>
</dbReference>
<comment type="caution">
    <text evidence="2">The sequence shown here is derived from an EMBL/GenBank/DDBJ whole genome shotgun (WGS) entry which is preliminary data.</text>
</comment>
<dbReference type="Gene3D" id="3.30.420.40">
    <property type="match status" value="2"/>
</dbReference>
<organism evidence="2 3">
    <name type="scientific">Kocuria gwangalliensis</name>
    <dbReference type="NCBI Taxonomy" id="501592"/>
    <lineage>
        <taxon>Bacteria</taxon>
        <taxon>Bacillati</taxon>
        <taxon>Actinomycetota</taxon>
        <taxon>Actinomycetes</taxon>
        <taxon>Micrococcales</taxon>
        <taxon>Micrococcaceae</taxon>
        <taxon>Kocuria</taxon>
    </lineage>
</organism>
<dbReference type="CDD" id="cd24032">
    <property type="entry name" value="ASKHA_NBD_TsaB"/>
    <property type="match status" value="1"/>
</dbReference>
<dbReference type="Proteomes" id="UP001501446">
    <property type="component" value="Unassembled WGS sequence"/>
</dbReference>
<gene>
    <name evidence="2" type="primary">tsaB</name>
    <name evidence="2" type="ORF">GCM10025781_15020</name>
</gene>
<dbReference type="InterPro" id="IPR043129">
    <property type="entry name" value="ATPase_NBD"/>
</dbReference>
<feature type="domain" description="Gcp-like" evidence="1">
    <location>
        <begin position="22"/>
        <end position="128"/>
    </location>
</feature>
<sequence>MLVLSLDSSSIASAALTRNGEVLAEFATRDTRSHAEALAPAVYNLLGRADVEPAQLKAILVGTGPGPFTGLRAGLVSARTFGFAWQLPVYGMCSLDALAHRAAQGAVGGTEFLVATDARRKELYWGRYITHEDGHGRFAQPLDGPQVTAPDQLPELPAYGYGAGLYTEQLPHVVTESAEWQPAAADLSRAAWALRERGIELSADTAPLYLRESDAKVPVQRKKALR</sequence>
<dbReference type="PANTHER" id="PTHR11735:SF11">
    <property type="entry name" value="TRNA THREONYLCARBAMOYLADENOSINE BIOSYNTHESIS PROTEIN TSAB"/>
    <property type="match status" value="1"/>
</dbReference>
<dbReference type="EMBL" id="BAABLN010000017">
    <property type="protein sequence ID" value="GAA4697914.1"/>
    <property type="molecule type" value="Genomic_DNA"/>
</dbReference>
<dbReference type="SUPFAM" id="SSF53067">
    <property type="entry name" value="Actin-like ATPase domain"/>
    <property type="match status" value="2"/>
</dbReference>
<dbReference type="NCBIfam" id="TIGR03725">
    <property type="entry name" value="T6A_YeaZ"/>
    <property type="match status" value="1"/>
</dbReference>
<evidence type="ECO:0000313" key="2">
    <source>
        <dbReference type="EMBL" id="GAA4697914.1"/>
    </source>
</evidence>
<name>A0ABP8WZ84_9MICC</name>
<accession>A0ABP8WZ84</accession>
<reference evidence="3" key="1">
    <citation type="journal article" date="2019" name="Int. J. Syst. Evol. Microbiol.">
        <title>The Global Catalogue of Microorganisms (GCM) 10K type strain sequencing project: providing services to taxonomists for standard genome sequencing and annotation.</title>
        <authorList>
            <consortium name="The Broad Institute Genomics Platform"/>
            <consortium name="The Broad Institute Genome Sequencing Center for Infectious Disease"/>
            <person name="Wu L."/>
            <person name="Ma J."/>
        </authorList>
    </citation>
    <scope>NUCLEOTIDE SEQUENCE [LARGE SCALE GENOMIC DNA]</scope>
    <source>
        <strain evidence="3">JCM 18958</strain>
    </source>
</reference>
<dbReference type="RefSeq" id="WP_303382664.1">
    <property type="nucleotide sequence ID" value="NZ_BAABLN010000017.1"/>
</dbReference>
<dbReference type="PANTHER" id="PTHR11735">
    <property type="entry name" value="TRNA N6-ADENOSINE THREONYLCARBAMOYLTRANSFERASE"/>
    <property type="match status" value="1"/>
</dbReference>
<proteinExistence type="predicted"/>
<evidence type="ECO:0000259" key="1">
    <source>
        <dbReference type="Pfam" id="PF00814"/>
    </source>
</evidence>
<dbReference type="Pfam" id="PF00814">
    <property type="entry name" value="TsaD"/>
    <property type="match status" value="1"/>
</dbReference>
<dbReference type="InterPro" id="IPR000905">
    <property type="entry name" value="Gcp-like_dom"/>
</dbReference>
<protein>
    <submittedName>
        <fullName evidence="2">tRNA (Adenosine(37)-N6)-threonylcarbamoyltransferase complex dimerization subunit type 1 TsaB</fullName>
    </submittedName>
</protein>
<keyword evidence="3" id="KW-1185">Reference proteome</keyword>
<evidence type="ECO:0000313" key="3">
    <source>
        <dbReference type="Proteomes" id="UP001501446"/>
    </source>
</evidence>